<proteinExistence type="predicted"/>
<evidence type="ECO:0000313" key="2">
    <source>
        <dbReference type="Proteomes" id="UP001241377"/>
    </source>
</evidence>
<protein>
    <submittedName>
        <fullName evidence="1">Uncharacterized protein</fullName>
    </submittedName>
</protein>
<keyword evidence="2" id="KW-1185">Reference proteome</keyword>
<sequence>MSGTGIEPVTPAWKADMLTTTPTARLCGIGLDLENGKYVNVTELFLRCIDSIQGSQVVQSKLFNLLEGTRAVEVSNRRLDTGLIPLEDYDLRFDTSAPRSGSEVIAIMDQFLRTTMSWLQNSSLPVTALSCRYAQTLLQNYQRHGDTLGTLTNCTLIEPRLKDGYANHGTEDLSPEYMLVHQVLRSFLLVMLKWIGFCVQVGLNVLYEEEDLTTRTLDLDMLTAVPFETVVAEANKSMEWIKSNISDEKQASIMQKFLALAVDMLNLHQILYLRLSLTEKDQIEDKLHFLTNGKHCTQDLHQETAQLTTEPPKGAFSKFIQLDLNNKSIPAELTSLSRDECYTSIFSLFDEVYQFVNTAANITNIHQLNTYLEFEIRRPLSSANVISRGLFQLFLVRDDRTILGSKEDITSISLKLMENLSCLYCNALRPDSWNNIQGDETQVKTIKQELLQNLDTLLGDIETGINQNFAVVSSEPLEVMLWQSHRIGDRLMDDSPALAITSFVYFIKLDVMLEVLLLGFELDIYKPYEMNQMYWFATYLSMTIVDHLKGRVLMIIRLQIHEISDAMPKRLKKAKAGPKKQQLKAQIQFATTNILPGLKSNQEFIEKFLIRKYEALRIITDAYRMMYAICHSLKLIDAIAGPKNLITSRELLYNIRMKPWSSVGVPALPTYDQYVRALRKSTIAEDMIASQAGSQIASAIARFNEAKQILQQLCRETEISTNYCLGTHCTEYYNNMTKTCVVQSLELHKLRKALAEKKQVKTTIENNADYFPVLRVSV</sequence>
<comment type="caution">
    <text evidence="1">The sequence shown here is derived from an EMBL/GenBank/DDBJ whole genome shotgun (WGS) entry which is preliminary data.</text>
</comment>
<accession>A0ACC2VT48</accession>
<reference evidence="1" key="1">
    <citation type="submission" date="2023-04" db="EMBL/GenBank/DDBJ databases">
        <title>Draft Genome sequencing of Naganishia species isolated from polar environments using Oxford Nanopore Technology.</title>
        <authorList>
            <person name="Leo P."/>
            <person name="Venkateswaran K."/>
        </authorList>
    </citation>
    <scope>NUCLEOTIDE SEQUENCE</scope>
    <source>
        <strain evidence="1">MNA-CCFEE 5261</strain>
    </source>
</reference>
<gene>
    <name evidence="1" type="ORF">QFC19_004918</name>
</gene>
<organism evidence="1 2">
    <name type="scientific">Naganishia cerealis</name>
    <dbReference type="NCBI Taxonomy" id="610337"/>
    <lineage>
        <taxon>Eukaryota</taxon>
        <taxon>Fungi</taxon>
        <taxon>Dikarya</taxon>
        <taxon>Basidiomycota</taxon>
        <taxon>Agaricomycotina</taxon>
        <taxon>Tremellomycetes</taxon>
        <taxon>Filobasidiales</taxon>
        <taxon>Filobasidiaceae</taxon>
        <taxon>Naganishia</taxon>
    </lineage>
</organism>
<evidence type="ECO:0000313" key="1">
    <source>
        <dbReference type="EMBL" id="KAJ9102179.1"/>
    </source>
</evidence>
<name>A0ACC2VT48_9TREE</name>
<dbReference type="Proteomes" id="UP001241377">
    <property type="component" value="Unassembled WGS sequence"/>
</dbReference>
<dbReference type="EMBL" id="JASBWR010000053">
    <property type="protein sequence ID" value="KAJ9102179.1"/>
    <property type="molecule type" value="Genomic_DNA"/>
</dbReference>